<keyword evidence="4" id="KW-1185">Reference proteome</keyword>
<dbReference type="CDD" id="cd18186">
    <property type="entry name" value="BTB_POZ_ZBTB_KLHL-like"/>
    <property type="match status" value="1"/>
</dbReference>
<feature type="compositionally biased region" description="Basic and acidic residues" evidence="1">
    <location>
        <begin position="483"/>
        <end position="492"/>
    </location>
</feature>
<feature type="domain" description="BTB" evidence="2">
    <location>
        <begin position="308"/>
        <end position="383"/>
    </location>
</feature>
<proteinExistence type="predicted"/>
<feature type="compositionally biased region" description="Low complexity" evidence="1">
    <location>
        <begin position="402"/>
        <end position="415"/>
    </location>
</feature>
<dbReference type="GeneID" id="91101953"/>
<feature type="region of interest" description="Disordered" evidence="1">
    <location>
        <begin position="436"/>
        <end position="536"/>
    </location>
</feature>
<feature type="region of interest" description="Disordered" evidence="1">
    <location>
        <begin position="398"/>
        <end position="418"/>
    </location>
</feature>
<dbReference type="Proteomes" id="UP001358614">
    <property type="component" value="Chromosome 1"/>
</dbReference>
<feature type="compositionally biased region" description="Basic and acidic residues" evidence="1">
    <location>
        <begin position="436"/>
        <end position="446"/>
    </location>
</feature>
<protein>
    <recommendedName>
        <fullName evidence="2">BTB domain-containing protein</fullName>
    </recommendedName>
</protein>
<dbReference type="AlphaFoldDB" id="A0AAX4KI74"/>
<dbReference type="PANTHER" id="PTHR24413">
    <property type="entry name" value="SPECKLE-TYPE POZ PROTEIN"/>
    <property type="match status" value="1"/>
</dbReference>
<feature type="compositionally biased region" description="Basic and acidic residues" evidence="1">
    <location>
        <begin position="516"/>
        <end position="530"/>
    </location>
</feature>
<dbReference type="InterPro" id="IPR011333">
    <property type="entry name" value="SKP1/BTB/POZ_sf"/>
</dbReference>
<dbReference type="Pfam" id="PF00651">
    <property type="entry name" value="BTB"/>
    <property type="match status" value="1"/>
</dbReference>
<evidence type="ECO:0000259" key="2">
    <source>
        <dbReference type="PROSITE" id="PS50097"/>
    </source>
</evidence>
<dbReference type="RefSeq" id="XP_066083045.1">
    <property type="nucleotide sequence ID" value="XM_066226948.1"/>
</dbReference>
<name>A0AAX4KI74_9TREE</name>
<dbReference type="SUPFAM" id="SSF54695">
    <property type="entry name" value="POZ domain"/>
    <property type="match status" value="1"/>
</dbReference>
<dbReference type="SMART" id="SM00225">
    <property type="entry name" value="BTB"/>
    <property type="match status" value="1"/>
</dbReference>
<sequence>MSTPTPTSPFLTRSLTSTVHSNSSPSTRTSTPSRPNQQSHRRYDHLVTSMINNAHNRSNSNDQLATISSSNSNSQGEWWDPETFYHPIRDLKEFLESVRTTASSSSAESHQVDSVDSLYEMSKDWMTTNNGFSLNLDASKVETSDNECEDSQSNYKHNLSLYISSENGYKGPTLPVGIFVGITSLNPNIGHKLVQTEYVHSQTIEFEYTPEVKYCRLDLPLSLIESHEGIRRNDGFGLCVRIRPRFELHPPFTIPDPILASTLAALGNLVDTQTGDVVFVCLEHSIDSSEDQQPIVFHDINNEDSSAGRTKVRIRKRTILAHVEVLQAKSEYFKDLFNSGFKESDNDDRNTLKRKEIVVDDIDFTTLYWVIRFLYTNSLTFLQDLEVRSTLARRSLETERASGSITFPSSSSGHGAPSKRDWEWYNVPFDGEHGESEFHDDLEHKTVKSVSSESTGTCRSRRSEPLPVTQPRPPYHNNGPRPRPREGSDIAKSRTKSIGKSATSASRTIPNSAGSRRSESHIRSQPDPHPHPTPITPSADALEIYIAAHKYRLDILRGLAKEHLLKYLDEVNCIPLAFASYPYDELHSEILDYIVDHWDQVKSSEEFLKCIQEIRQDVWGVNGPMVLHNIYMRL</sequence>
<dbReference type="PROSITE" id="PS50097">
    <property type="entry name" value="BTB"/>
    <property type="match status" value="1"/>
</dbReference>
<organism evidence="3 4">
    <name type="scientific">Kwoniella europaea PYCC6329</name>
    <dbReference type="NCBI Taxonomy" id="1423913"/>
    <lineage>
        <taxon>Eukaryota</taxon>
        <taxon>Fungi</taxon>
        <taxon>Dikarya</taxon>
        <taxon>Basidiomycota</taxon>
        <taxon>Agaricomycotina</taxon>
        <taxon>Tremellomycetes</taxon>
        <taxon>Tremellales</taxon>
        <taxon>Cryptococcaceae</taxon>
        <taxon>Kwoniella</taxon>
    </lineage>
</organism>
<feature type="compositionally biased region" description="Low complexity" evidence="1">
    <location>
        <begin position="21"/>
        <end position="36"/>
    </location>
</feature>
<evidence type="ECO:0000256" key="1">
    <source>
        <dbReference type="SAM" id="MobiDB-lite"/>
    </source>
</evidence>
<feature type="region of interest" description="Disordered" evidence="1">
    <location>
        <begin position="1"/>
        <end position="40"/>
    </location>
</feature>
<dbReference type="CDD" id="cd14733">
    <property type="entry name" value="BACK"/>
    <property type="match status" value="1"/>
</dbReference>
<feature type="region of interest" description="Disordered" evidence="1">
    <location>
        <begin position="54"/>
        <end position="78"/>
    </location>
</feature>
<feature type="compositionally biased region" description="Polar residues" evidence="1">
    <location>
        <begin position="496"/>
        <end position="515"/>
    </location>
</feature>
<feature type="compositionally biased region" description="Polar residues" evidence="1">
    <location>
        <begin position="54"/>
        <end position="76"/>
    </location>
</feature>
<dbReference type="EMBL" id="CP144089">
    <property type="protein sequence ID" value="WWD05078.1"/>
    <property type="molecule type" value="Genomic_DNA"/>
</dbReference>
<feature type="compositionally biased region" description="Polar residues" evidence="1">
    <location>
        <begin position="448"/>
        <end position="458"/>
    </location>
</feature>
<evidence type="ECO:0000313" key="3">
    <source>
        <dbReference type="EMBL" id="WWD05078.1"/>
    </source>
</evidence>
<dbReference type="InterPro" id="IPR000210">
    <property type="entry name" value="BTB/POZ_dom"/>
</dbReference>
<feature type="compositionally biased region" description="Polar residues" evidence="1">
    <location>
        <begin position="1"/>
        <end position="20"/>
    </location>
</feature>
<gene>
    <name evidence="3" type="ORF">V865_003149</name>
</gene>
<reference evidence="3 4" key="1">
    <citation type="submission" date="2024-01" db="EMBL/GenBank/DDBJ databases">
        <title>Comparative genomics of Cryptococcus and Kwoniella reveals pathogenesis evolution and contrasting modes of karyotype evolution via chromosome fusion or intercentromeric recombination.</title>
        <authorList>
            <person name="Coelho M.A."/>
            <person name="David-Palma M."/>
            <person name="Shea T."/>
            <person name="Bowers K."/>
            <person name="McGinley-Smith S."/>
            <person name="Mohammad A.W."/>
            <person name="Gnirke A."/>
            <person name="Yurkov A.M."/>
            <person name="Nowrousian M."/>
            <person name="Sun S."/>
            <person name="Cuomo C.A."/>
            <person name="Heitman J."/>
        </authorList>
    </citation>
    <scope>NUCLEOTIDE SEQUENCE [LARGE SCALE GENOMIC DNA]</scope>
    <source>
        <strain evidence="3 4">PYCC6329</strain>
    </source>
</reference>
<dbReference type="Gene3D" id="3.30.710.10">
    <property type="entry name" value="Potassium Channel Kv1.1, Chain A"/>
    <property type="match status" value="2"/>
</dbReference>
<dbReference type="KEGG" id="ker:91101953"/>
<accession>A0AAX4KI74</accession>
<evidence type="ECO:0000313" key="4">
    <source>
        <dbReference type="Proteomes" id="UP001358614"/>
    </source>
</evidence>